<protein>
    <submittedName>
        <fullName evidence="8">Permease</fullName>
    </submittedName>
</protein>
<keyword evidence="4 7" id="KW-0812">Transmembrane</keyword>
<evidence type="ECO:0000313" key="9">
    <source>
        <dbReference type="Proteomes" id="UP000886042"/>
    </source>
</evidence>
<feature type="transmembrane region" description="Helical" evidence="7">
    <location>
        <begin position="136"/>
        <end position="154"/>
    </location>
</feature>
<evidence type="ECO:0000256" key="1">
    <source>
        <dbReference type="ARBA" id="ARBA00004651"/>
    </source>
</evidence>
<evidence type="ECO:0000313" key="8">
    <source>
        <dbReference type="EMBL" id="HFB55035.1"/>
    </source>
</evidence>
<keyword evidence="3" id="KW-1003">Cell membrane</keyword>
<evidence type="ECO:0000256" key="3">
    <source>
        <dbReference type="ARBA" id="ARBA00022475"/>
    </source>
</evidence>
<evidence type="ECO:0000256" key="2">
    <source>
        <dbReference type="ARBA" id="ARBA00006386"/>
    </source>
</evidence>
<gene>
    <name evidence="8" type="ORF">ENJ46_03845</name>
</gene>
<reference evidence="8" key="1">
    <citation type="journal article" date="2020" name="mSystems">
        <title>Genome- and Community-Level Interaction Insights into Carbon Utilization and Element Cycling Functions of Hydrothermarchaeota in Hydrothermal Sediment.</title>
        <authorList>
            <person name="Zhou Z."/>
            <person name="Liu Y."/>
            <person name="Xu W."/>
            <person name="Pan J."/>
            <person name="Luo Z.H."/>
            <person name="Li M."/>
        </authorList>
    </citation>
    <scope>NUCLEOTIDE SEQUENCE [LARGE SCALE GENOMIC DNA]</scope>
    <source>
        <strain evidence="8">HyVt-489</strain>
    </source>
</reference>
<dbReference type="Proteomes" id="UP000886042">
    <property type="component" value="Unassembled WGS sequence"/>
</dbReference>
<feature type="transmembrane region" description="Helical" evidence="7">
    <location>
        <begin position="202"/>
        <end position="220"/>
    </location>
</feature>
<feature type="transmembrane region" description="Helical" evidence="7">
    <location>
        <begin position="295"/>
        <end position="316"/>
    </location>
</feature>
<comment type="subcellular location">
    <subcellularLocation>
        <location evidence="1">Cell membrane</location>
        <topology evidence="1">Multi-pass membrane protein</topology>
    </subcellularLocation>
</comment>
<dbReference type="InterPro" id="IPR053166">
    <property type="entry name" value="UPF0718_permease"/>
</dbReference>
<comment type="similarity">
    <text evidence="2">Belongs to the UPF0718 family.</text>
</comment>
<name>A0A7C3GDE2_9PROT</name>
<keyword evidence="5 7" id="KW-1133">Transmembrane helix</keyword>
<organism evidence="8 9">
    <name type="scientific">Hellea balneolensis</name>
    <dbReference type="NCBI Taxonomy" id="287478"/>
    <lineage>
        <taxon>Bacteria</taxon>
        <taxon>Pseudomonadati</taxon>
        <taxon>Pseudomonadota</taxon>
        <taxon>Alphaproteobacteria</taxon>
        <taxon>Maricaulales</taxon>
        <taxon>Robiginitomaculaceae</taxon>
        <taxon>Hellea</taxon>
    </lineage>
</organism>
<dbReference type="InterPro" id="IPR005524">
    <property type="entry name" value="DUF318"/>
</dbReference>
<comment type="caution">
    <text evidence="8">The sequence shown here is derived from an EMBL/GenBank/DDBJ whole genome shotgun (WGS) entry which is preliminary data.</text>
</comment>
<proteinExistence type="inferred from homology"/>
<dbReference type="AlphaFoldDB" id="A0A7C3GDE2"/>
<feature type="transmembrane region" description="Helical" evidence="7">
    <location>
        <begin position="232"/>
        <end position="249"/>
    </location>
</feature>
<feature type="transmembrane region" description="Helical" evidence="7">
    <location>
        <begin position="78"/>
        <end position="100"/>
    </location>
</feature>
<sequence>MFKIFTWLADWLTYSVFGLDAGTRLADAVHFFIEDVTKIFVLLTVIVYAIGFFRSMLTPERVRKVVAGRSKFVSYPMAVSLGAVTPFCSCSSVPLFIGFLEAGIPLGVTMAFLIASPMINEVAVVILAASVGWKIAALYVAAGLIVGMIGGLMIEALKLEKWVEDYVWKIRMGQTDLPAPDARFKARLAYAQEQVKEIVGRIWIYVLLGVGLGAALHGFVPQSFFLKYAQAGNPFAVPAAVLAGIPLYSNATGVIPIVEALLGKGVPIGTVLALMMSVAAISLPEMIILRKVLKPQLIATFASILFVAFIGVGYLFNALLI</sequence>
<keyword evidence="6 7" id="KW-0472">Membrane</keyword>
<evidence type="ECO:0000256" key="5">
    <source>
        <dbReference type="ARBA" id="ARBA00022989"/>
    </source>
</evidence>
<dbReference type="PANTHER" id="PTHR42775:SF1">
    <property type="entry name" value="PERMEASE RV2963-RELATED"/>
    <property type="match status" value="1"/>
</dbReference>
<feature type="transmembrane region" description="Helical" evidence="7">
    <location>
        <begin position="261"/>
        <end position="283"/>
    </location>
</feature>
<evidence type="ECO:0000256" key="7">
    <source>
        <dbReference type="SAM" id="Phobius"/>
    </source>
</evidence>
<feature type="transmembrane region" description="Helical" evidence="7">
    <location>
        <begin position="39"/>
        <end position="57"/>
    </location>
</feature>
<evidence type="ECO:0000256" key="4">
    <source>
        <dbReference type="ARBA" id="ARBA00022692"/>
    </source>
</evidence>
<evidence type="ECO:0000256" key="6">
    <source>
        <dbReference type="ARBA" id="ARBA00023136"/>
    </source>
</evidence>
<accession>A0A7C3GDE2</accession>
<feature type="transmembrane region" description="Helical" evidence="7">
    <location>
        <begin position="106"/>
        <end position="129"/>
    </location>
</feature>
<dbReference type="PANTHER" id="PTHR42775">
    <property type="entry name" value="PERMEASE RV2963-RELATED"/>
    <property type="match status" value="1"/>
</dbReference>
<dbReference type="Pfam" id="PF03773">
    <property type="entry name" value="ArsP_1"/>
    <property type="match status" value="1"/>
</dbReference>
<dbReference type="EMBL" id="DRMN01000252">
    <property type="protein sequence ID" value="HFB55035.1"/>
    <property type="molecule type" value="Genomic_DNA"/>
</dbReference>
<dbReference type="GO" id="GO:0005886">
    <property type="term" value="C:plasma membrane"/>
    <property type="evidence" value="ECO:0007669"/>
    <property type="project" value="UniProtKB-SubCell"/>
</dbReference>